<proteinExistence type="predicted"/>
<evidence type="ECO:0000259" key="4">
    <source>
        <dbReference type="SMART" id="SM00559"/>
    </source>
</evidence>
<keyword evidence="2" id="KW-0233">DNA recombination</keyword>
<dbReference type="AlphaFoldDB" id="L8PIH6"/>
<dbReference type="PATRIC" id="fig|1160705.3.peg.3158"/>
<dbReference type="InterPro" id="IPR006164">
    <property type="entry name" value="DNA_bd_Ku70/Ku80"/>
</dbReference>
<evidence type="ECO:0000313" key="6">
    <source>
        <dbReference type="Proteomes" id="UP000011205"/>
    </source>
</evidence>
<dbReference type="InterPro" id="IPR009187">
    <property type="entry name" value="Prok_Ku"/>
</dbReference>
<comment type="caution">
    <text evidence="5">The sequence shown here is derived from an EMBL/GenBank/DDBJ whole genome shotgun (WGS) entry which is preliminary data.</text>
</comment>
<accession>L8PIH6</accession>
<evidence type="ECO:0000313" key="5">
    <source>
        <dbReference type="EMBL" id="ELS55838.1"/>
    </source>
</evidence>
<dbReference type="SMART" id="SM00559">
    <property type="entry name" value="Ku78"/>
    <property type="match status" value="1"/>
</dbReference>
<dbReference type="Pfam" id="PF02735">
    <property type="entry name" value="Ku"/>
    <property type="match status" value="1"/>
</dbReference>
<dbReference type="PANTHER" id="PTHR41251:SF1">
    <property type="entry name" value="NON-HOMOLOGOUS END JOINING PROTEIN KU"/>
    <property type="match status" value="1"/>
</dbReference>
<dbReference type="GO" id="GO:0003690">
    <property type="term" value="F:double-stranded DNA binding"/>
    <property type="evidence" value="ECO:0007669"/>
    <property type="project" value="TreeGrafter"/>
</dbReference>
<feature type="region of interest" description="Disordered" evidence="3">
    <location>
        <begin position="236"/>
        <end position="293"/>
    </location>
</feature>
<protein>
    <submittedName>
        <fullName evidence="5">Putative Ku70/Ku80 protein</fullName>
    </submittedName>
</protein>
<reference evidence="5 6" key="1">
    <citation type="journal article" date="2013" name="Genome Announc.">
        <title>Draft Genome Sequence of Streptomyces viridochromogenes Strain Tu57, Producer of Avilamycin.</title>
        <authorList>
            <person name="Gruning B.A."/>
            <person name="Erxleben A."/>
            <person name="Hahnlein A."/>
            <person name="Gunther S."/>
        </authorList>
    </citation>
    <scope>NUCLEOTIDE SEQUENCE [LARGE SCALE GENOMIC DNA]</scope>
    <source>
        <strain evidence="5 6">Tue57</strain>
    </source>
</reference>
<dbReference type="SUPFAM" id="SSF100939">
    <property type="entry name" value="SPOC domain-like"/>
    <property type="match status" value="1"/>
</dbReference>
<feature type="domain" description="Ku" evidence="4">
    <location>
        <begin position="37"/>
        <end position="166"/>
    </location>
</feature>
<evidence type="ECO:0000256" key="1">
    <source>
        <dbReference type="ARBA" id="ARBA00023125"/>
    </source>
</evidence>
<dbReference type="InterPro" id="IPR016194">
    <property type="entry name" value="SPOC-like_C_dom_sf"/>
</dbReference>
<keyword evidence="1" id="KW-0238">DNA-binding</keyword>
<organism evidence="5 6">
    <name type="scientific">Streptomyces viridochromogenes Tue57</name>
    <dbReference type="NCBI Taxonomy" id="1160705"/>
    <lineage>
        <taxon>Bacteria</taxon>
        <taxon>Bacillati</taxon>
        <taxon>Actinomycetota</taxon>
        <taxon>Actinomycetes</taxon>
        <taxon>Kitasatosporales</taxon>
        <taxon>Streptomycetaceae</taxon>
        <taxon>Streptomyces</taxon>
    </lineage>
</organism>
<dbReference type="GO" id="GO:0006310">
    <property type="term" value="P:DNA recombination"/>
    <property type="evidence" value="ECO:0007669"/>
    <property type="project" value="UniProtKB-KW"/>
</dbReference>
<evidence type="ECO:0000256" key="2">
    <source>
        <dbReference type="ARBA" id="ARBA00023172"/>
    </source>
</evidence>
<dbReference type="GO" id="GO:0006303">
    <property type="term" value="P:double-strand break repair via nonhomologous end joining"/>
    <property type="evidence" value="ECO:0007669"/>
    <property type="project" value="InterPro"/>
</dbReference>
<sequence length="293" mass="32437">MPIQVQSATENHSISFHMYHEADGGRVRIRKYCDLEDREVRADEIGKGYEWSKDRVIPITDQELRELPLPTAKAVEIHAFVPLASIDPLQIAEGYYLSPDGQVAAKPYKLLLQALSRSSRVAIAKWAVRGRERLGLLRVRDGVICLHVLRWPDEIRSPEELFPPPADVSDDEIDEAVQLIDSMTTDTLEGPEFRDHYTEALEQVIEAKREGQALPEAPEPEVKSGQVLDLMATLRESVEKAQASRGETGKAAVHEPPPKKTTKKAATKKASAQKAASKGATAKKTGGRRPHSA</sequence>
<dbReference type="Gene3D" id="2.40.290.10">
    <property type="match status" value="1"/>
</dbReference>
<gene>
    <name evidence="5" type="ORF">STVIR_3183</name>
</gene>
<dbReference type="PIRSF" id="PIRSF006493">
    <property type="entry name" value="Prok_Ku"/>
    <property type="match status" value="1"/>
</dbReference>
<evidence type="ECO:0000256" key="3">
    <source>
        <dbReference type="SAM" id="MobiDB-lite"/>
    </source>
</evidence>
<feature type="compositionally biased region" description="Low complexity" evidence="3">
    <location>
        <begin position="268"/>
        <end position="284"/>
    </location>
</feature>
<dbReference type="PANTHER" id="PTHR41251">
    <property type="entry name" value="NON-HOMOLOGOUS END JOINING PROTEIN KU"/>
    <property type="match status" value="1"/>
</dbReference>
<name>L8PIH6_STRVR</name>
<dbReference type="Proteomes" id="UP000011205">
    <property type="component" value="Unassembled WGS sequence"/>
</dbReference>
<dbReference type="EMBL" id="AMLP01000102">
    <property type="protein sequence ID" value="ELS55838.1"/>
    <property type="molecule type" value="Genomic_DNA"/>
</dbReference>
<dbReference type="NCBIfam" id="TIGR02772">
    <property type="entry name" value="Ku_bact"/>
    <property type="match status" value="1"/>
</dbReference>